<accession>A0ABQ6N3B7</accession>
<evidence type="ECO:0000256" key="1">
    <source>
        <dbReference type="ARBA" id="ARBA00001962"/>
    </source>
</evidence>
<dbReference type="EMBL" id="BRYB01003598">
    <property type="protein sequence ID" value="GMI39294.1"/>
    <property type="molecule type" value="Genomic_DNA"/>
</dbReference>
<dbReference type="SUPFAM" id="SSF51197">
    <property type="entry name" value="Clavaminate synthase-like"/>
    <property type="match status" value="1"/>
</dbReference>
<feature type="compositionally biased region" description="Low complexity" evidence="2">
    <location>
        <begin position="1"/>
        <end position="22"/>
    </location>
</feature>
<reference evidence="3 4" key="1">
    <citation type="journal article" date="2023" name="Commun. Biol.">
        <title>Genome analysis of Parmales, the sister group of diatoms, reveals the evolutionary specialization of diatoms from phago-mixotrophs to photoautotrophs.</title>
        <authorList>
            <person name="Ban H."/>
            <person name="Sato S."/>
            <person name="Yoshikawa S."/>
            <person name="Yamada K."/>
            <person name="Nakamura Y."/>
            <person name="Ichinomiya M."/>
            <person name="Sato N."/>
            <person name="Blanc-Mathieu R."/>
            <person name="Endo H."/>
            <person name="Kuwata A."/>
            <person name="Ogata H."/>
        </authorList>
    </citation>
    <scope>NUCLEOTIDE SEQUENCE [LARGE SCALE GENOMIC DNA]</scope>
</reference>
<evidence type="ECO:0000313" key="3">
    <source>
        <dbReference type="EMBL" id="GMI39294.1"/>
    </source>
</evidence>
<proteinExistence type="predicted"/>
<evidence type="ECO:0000313" key="4">
    <source>
        <dbReference type="Proteomes" id="UP001165060"/>
    </source>
</evidence>
<dbReference type="Gene3D" id="2.60.120.620">
    <property type="entry name" value="q2cbj1_9rhob like domain"/>
    <property type="match status" value="1"/>
</dbReference>
<evidence type="ECO:0008006" key="5">
    <source>
        <dbReference type="Google" id="ProtNLM"/>
    </source>
</evidence>
<name>A0ABQ6N3B7_9STRA</name>
<protein>
    <recommendedName>
        <fullName evidence="5">Phytanoyl-CoA dioxygenase</fullName>
    </recommendedName>
</protein>
<dbReference type="PANTHER" id="PTHR20883">
    <property type="entry name" value="PHYTANOYL-COA DIOXYGENASE DOMAIN CONTAINING 1"/>
    <property type="match status" value="1"/>
</dbReference>
<feature type="region of interest" description="Disordered" evidence="2">
    <location>
        <begin position="382"/>
        <end position="403"/>
    </location>
</feature>
<dbReference type="PANTHER" id="PTHR20883:SF48">
    <property type="entry name" value="ECTOINE DIOXYGENASE"/>
    <property type="match status" value="1"/>
</dbReference>
<organism evidence="3 4">
    <name type="scientific">Tetraparma gracilis</name>
    <dbReference type="NCBI Taxonomy" id="2962635"/>
    <lineage>
        <taxon>Eukaryota</taxon>
        <taxon>Sar</taxon>
        <taxon>Stramenopiles</taxon>
        <taxon>Ochrophyta</taxon>
        <taxon>Bolidophyceae</taxon>
        <taxon>Parmales</taxon>
        <taxon>Triparmaceae</taxon>
        <taxon>Tetraparma</taxon>
    </lineage>
</organism>
<dbReference type="InterPro" id="IPR008775">
    <property type="entry name" value="Phytyl_CoA_dOase-like"/>
</dbReference>
<sequence length="403" mass="43239">MAALASSAPPATALGGAALTPPVSLPQTSSSRQSFAAHGHALMPTPFLSPSAVSALHHALERLVRHDYDAAPGKRGGGAPDKPCKKINVPLAANGSSMGYPVPLTPQQHKIRPLGFSGNTDNVKTIQIVNTWKASLEFERLVLSPALGRFVHELTGWSSVRVIQDQAWLKPPAASGLGFHRDRGYFMFRKKEVPPNALELAADVAVDVAEQGYKNGVRVVTLWLTLDDLDDELGPLEMVAGSHLWDRGGNSPSDSYEGTKSGANSNFFAHNHRYLALEAAKKEGVDPAALDFVSTAGTKAGGGSLHDGDLWHGSAANKSKTRCRRGIGIHYVRGDVEWDVEAALHSKLWRPYVEAAAKAGDPKKVDEDAFPVVFRAATEASRRAQEGAIREEKPSIKDALKNF</sequence>
<feature type="non-terminal residue" evidence="3">
    <location>
        <position position="403"/>
    </location>
</feature>
<dbReference type="Proteomes" id="UP001165060">
    <property type="component" value="Unassembled WGS sequence"/>
</dbReference>
<evidence type="ECO:0000256" key="2">
    <source>
        <dbReference type="SAM" id="MobiDB-lite"/>
    </source>
</evidence>
<gene>
    <name evidence="3" type="ORF">TeGR_g3218</name>
</gene>
<comment type="caution">
    <text evidence="3">The sequence shown here is derived from an EMBL/GenBank/DDBJ whole genome shotgun (WGS) entry which is preliminary data.</text>
</comment>
<keyword evidence="4" id="KW-1185">Reference proteome</keyword>
<dbReference type="Pfam" id="PF05721">
    <property type="entry name" value="PhyH"/>
    <property type="match status" value="1"/>
</dbReference>
<comment type="cofactor">
    <cofactor evidence="1">
        <name>Fe cation</name>
        <dbReference type="ChEBI" id="CHEBI:24875"/>
    </cofactor>
</comment>
<feature type="region of interest" description="Disordered" evidence="2">
    <location>
        <begin position="1"/>
        <end position="32"/>
    </location>
</feature>